<feature type="transmembrane region" description="Helical" evidence="1">
    <location>
        <begin position="26"/>
        <end position="46"/>
    </location>
</feature>
<name>A0A369BPK6_9BACL</name>
<dbReference type="RefSeq" id="WP_181873012.1">
    <property type="nucleotide sequence ID" value="NZ_QPJW01000001.1"/>
</dbReference>
<sequence>MEDQSSAENRYVQRHRPPILDHYGHGLPSTLMLIVFGLLFFLMFFLL</sequence>
<reference evidence="2 3" key="1">
    <citation type="submission" date="2018-07" db="EMBL/GenBank/DDBJ databases">
        <title>Genomic Encyclopedia of Type Strains, Phase III (KMG-III): the genomes of soil and plant-associated and newly described type strains.</title>
        <authorList>
            <person name="Whitman W."/>
        </authorList>
    </citation>
    <scope>NUCLEOTIDE SEQUENCE [LARGE SCALE GENOMIC DNA]</scope>
    <source>
        <strain evidence="2 3">CECT 8333</strain>
    </source>
</reference>
<dbReference type="Proteomes" id="UP000253090">
    <property type="component" value="Unassembled WGS sequence"/>
</dbReference>
<proteinExistence type="predicted"/>
<gene>
    <name evidence="2" type="ORF">DFP94_101585</name>
</gene>
<evidence type="ECO:0000256" key="1">
    <source>
        <dbReference type="SAM" id="Phobius"/>
    </source>
</evidence>
<evidence type="ECO:0000313" key="3">
    <source>
        <dbReference type="Proteomes" id="UP000253090"/>
    </source>
</evidence>
<dbReference type="AlphaFoldDB" id="A0A369BPK6"/>
<organism evidence="2 3">
    <name type="scientific">Fontibacillus phaseoli</name>
    <dbReference type="NCBI Taxonomy" id="1416533"/>
    <lineage>
        <taxon>Bacteria</taxon>
        <taxon>Bacillati</taxon>
        <taxon>Bacillota</taxon>
        <taxon>Bacilli</taxon>
        <taxon>Bacillales</taxon>
        <taxon>Paenibacillaceae</taxon>
        <taxon>Fontibacillus</taxon>
    </lineage>
</organism>
<evidence type="ECO:0000313" key="2">
    <source>
        <dbReference type="EMBL" id="RCX22995.1"/>
    </source>
</evidence>
<dbReference type="EMBL" id="QPJW01000001">
    <property type="protein sequence ID" value="RCX22995.1"/>
    <property type="molecule type" value="Genomic_DNA"/>
</dbReference>
<keyword evidence="1" id="KW-0472">Membrane</keyword>
<accession>A0A369BPK6</accession>
<protein>
    <submittedName>
        <fullName evidence="2">Uncharacterized protein</fullName>
    </submittedName>
</protein>
<keyword evidence="3" id="KW-1185">Reference proteome</keyword>
<comment type="caution">
    <text evidence="2">The sequence shown here is derived from an EMBL/GenBank/DDBJ whole genome shotgun (WGS) entry which is preliminary data.</text>
</comment>
<keyword evidence="1" id="KW-0812">Transmembrane</keyword>
<keyword evidence="1" id="KW-1133">Transmembrane helix</keyword>